<evidence type="ECO:0000313" key="2">
    <source>
        <dbReference type="EMBL" id="PFH02903.1"/>
    </source>
</evidence>
<dbReference type="SMR" id="A0AB36TGL6"/>
<keyword evidence="2" id="KW-0687">Ribonucleoprotein</keyword>
<dbReference type="AlphaFoldDB" id="A0AB36TGL6"/>
<name>A0AB36TGL6_ACETH</name>
<dbReference type="InterPro" id="IPR016181">
    <property type="entry name" value="Acyl_CoA_acyltransferase"/>
</dbReference>
<gene>
    <name evidence="2" type="ORF">M972_111695</name>
</gene>
<dbReference type="GO" id="GO:0016747">
    <property type="term" value="F:acyltransferase activity, transferring groups other than amino-acyl groups"/>
    <property type="evidence" value="ECO:0007669"/>
    <property type="project" value="InterPro"/>
</dbReference>
<dbReference type="SUPFAM" id="SSF55729">
    <property type="entry name" value="Acyl-CoA N-acyltransferases (Nat)"/>
    <property type="match status" value="1"/>
</dbReference>
<accession>A0AB36TGL6</accession>
<dbReference type="PROSITE" id="PS51186">
    <property type="entry name" value="GNAT"/>
    <property type="match status" value="1"/>
</dbReference>
<comment type="caution">
    <text evidence="2">The sequence shown here is derived from an EMBL/GenBank/DDBJ whole genome shotgun (WGS) entry which is preliminary data.</text>
</comment>
<sequence length="174" mass="20334">MYPLNIDGEELYLRDLKINDLPNLLKWYNNIDDFSLATGVYKPITLKEILERYFKCQSSSKDFFAGIYIRKSGEMIGVLKGWLDCEKDLSAWINSIIIDPGFQRKGYGSKTVNLFIRHVKECCNVKRVYLSVAEENFKGMSFWKQQSFREVKKISKDRDSVSKCKSIVIMCREI</sequence>
<dbReference type="RefSeq" id="WP_003516505.1">
    <property type="nucleotide sequence ID" value="NZ_CP013828.1"/>
</dbReference>
<protein>
    <submittedName>
        <fullName evidence="2">Ribosomal protein S18 acetylase RimI-like enzyme</fullName>
    </submittedName>
</protein>
<dbReference type="Gene3D" id="3.40.630.30">
    <property type="match status" value="1"/>
</dbReference>
<dbReference type="GO" id="GO:0005840">
    <property type="term" value="C:ribosome"/>
    <property type="evidence" value="ECO:0007669"/>
    <property type="project" value="UniProtKB-KW"/>
</dbReference>
<evidence type="ECO:0000313" key="3">
    <source>
        <dbReference type="Proteomes" id="UP000223596"/>
    </source>
</evidence>
<dbReference type="EMBL" id="PDBW01000001">
    <property type="protein sequence ID" value="PFH02903.1"/>
    <property type="molecule type" value="Genomic_DNA"/>
</dbReference>
<dbReference type="Proteomes" id="UP000223596">
    <property type="component" value="Unassembled WGS sequence"/>
</dbReference>
<dbReference type="Pfam" id="PF00583">
    <property type="entry name" value="Acetyltransf_1"/>
    <property type="match status" value="1"/>
</dbReference>
<keyword evidence="2" id="KW-0689">Ribosomal protein</keyword>
<dbReference type="CDD" id="cd04301">
    <property type="entry name" value="NAT_SF"/>
    <property type="match status" value="1"/>
</dbReference>
<feature type="domain" description="N-acetyltransferase" evidence="1">
    <location>
        <begin position="11"/>
        <end position="174"/>
    </location>
</feature>
<dbReference type="PANTHER" id="PTHR43415:SF3">
    <property type="entry name" value="GNAT-FAMILY ACETYLTRANSFERASE"/>
    <property type="match status" value="1"/>
</dbReference>
<dbReference type="InterPro" id="IPR000182">
    <property type="entry name" value="GNAT_dom"/>
</dbReference>
<proteinExistence type="predicted"/>
<evidence type="ECO:0000259" key="1">
    <source>
        <dbReference type="PROSITE" id="PS51186"/>
    </source>
</evidence>
<organism evidence="2 3">
    <name type="scientific">Acetivibrio thermocellus AD2</name>
    <dbReference type="NCBI Taxonomy" id="1138384"/>
    <lineage>
        <taxon>Bacteria</taxon>
        <taxon>Bacillati</taxon>
        <taxon>Bacillota</taxon>
        <taxon>Clostridia</taxon>
        <taxon>Eubacteriales</taxon>
        <taxon>Oscillospiraceae</taxon>
        <taxon>Acetivibrio</taxon>
    </lineage>
</organism>
<reference evidence="2 3" key="1">
    <citation type="submission" date="2017-09" db="EMBL/GenBank/DDBJ databases">
        <title>Evaluation of Pacific Biosciences Sequencing Technology to Finishing C. thermocellum Genome Sequences.</title>
        <authorList>
            <person name="Brown S."/>
        </authorList>
    </citation>
    <scope>NUCLEOTIDE SEQUENCE [LARGE SCALE GENOMIC DNA]</scope>
    <source>
        <strain evidence="2 3">AD2</strain>
    </source>
</reference>
<dbReference type="PANTHER" id="PTHR43415">
    <property type="entry name" value="SPERMIDINE N(1)-ACETYLTRANSFERASE"/>
    <property type="match status" value="1"/>
</dbReference>
<dbReference type="GeneID" id="35803500"/>